<name>A0ABZ2C1G3_9PROT</name>
<protein>
    <submittedName>
        <fullName evidence="6">Nitrate/sulfonate/bicarbonate ABC transporter ATP-binding protein</fullName>
    </submittedName>
</protein>
<evidence type="ECO:0000256" key="1">
    <source>
        <dbReference type="ARBA" id="ARBA00005417"/>
    </source>
</evidence>
<dbReference type="Pfam" id="PF00005">
    <property type="entry name" value="ABC_tran"/>
    <property type="match status" value="1"/>
</dbReference>
<evidence type="ECO:0000259" key="5">
    <source>
        <dbReference type="PROSITE" id="PS50893"/>
    </source>
</evidence>
<dbReference type="InterPro" id="IPR003439">
    <property type="entry name" value="ABC_transporter-like_ATP-bd"/>
</dbReference>
<keyword evidence="2" id="KW-0813">Transport</keyword>
<keyword evidence="3" id="KW-0547">Nucleotide-binding</keyword>
<dbReference type="PANTHER" id="PTHR42788">
    <property type="entry name" value="TAURINE IMPORT ATP-BINDING PROTEIN-RELATED"/>
    <property type="match status" value="1"/>
</dbReference>
<dbReference type="Pfam" id="PF09821">
    <property type="entry name" value="AAA_assoc_C"/>
    <property type="match status" value="1"/>
</dbReference>
<evidence type="ECO:0000256" key="4">
    <source>
        <dbReference type="ARBA" id="ARBA00022840"/>
    </source>
</evidence>
<reference evidence="6 7" key="1">
    <citation type="journal article" date="2024" name="Environ. Microbiol.">
        <title>Novel evolutionary insights on the interactions of the Holosporales (Alphaproteobacteria) with eukaryotic hosts from comparative genomics.</title>
        <authorList>
            <person name="Giovannini M."/>
            <person name="Petroni G."/>
            <person name="Castelli M."/>
        </authorList>
    </citation>
    <scope>NUCLEOTIDE SEQUENCE [LARGE SCALE GENOMIC DNA]</scope>
    <source>
        <strain evidence="6 7">US_Bl 15I1</strain>
    </source>
</reference>
<accession>A0ABZ2C1G3</accession>
<evidence type="ECO:0000256" key="2">
    <source>
        <dbReference type="ARBA" id="ARBA00022448"/>
    </source>
</evidence>
<dbReference type="EMBL" id="CP133270">
    <property type="protein sequence ID" value="WVX66218.1"/>
    <property type="molecule type" value="Genomic_DNA"/>
</dbReference>
<evidence type="ECO:0000313" key="6">
    <source>
        <dbReference type="EMBL" id="WVX66218.1"/>
    </source>
</evidence>
<dbReference type="GO" id="GO:0005524">
    <property type="term" value="F:ATP binding"/>
    <property type="evidence" value="ECO:0007669"/>
    <property type="project" value="UniProtKB-KW"/>
</dbReference>
<dbReference type="CDD" id="cd03293">
    <property type="entry name" value="ABC_NrtD_SsuB_transporters"/>
    <property type="match status" value="1"/>
</dbReference>
<dbReference type="InterPro" id="IPR027417">
    <property type="entry name" value="P-loop_NTPase"/>
</dbReference>
<dbReference type="SMART" id="SM00382">
    <property type="entry name" value="AAA"/>
    <property type="match status" value="1"/>
</dbReference>
<dbReference type="PANTHER" id="PTHR42788:SF13">
    <property type="entry name" value="ALIPHATIC SULFONATES IMPORT ATP-BINDING PROTEIN SSUB"/>
    <property type="match status" value="1"/>
</dbReference>
<gene>
    <name evidence="6" type="ORF">Bealeia1_00392</name>
</gene>
<organism evidence="6 7">
    <name type="scientific">Candidatus Bealeia paramacronuclearis</name>
    <dbReference type="NCBI Taxonomy" id="1921001"/>
    <lineage>
        <taxon>Bacteria</taxon>
        <taxon>Pseudomonadati</taxon>
        <taxon>Pseudomonadota</taxon>
        <taxon>Alphaproteobacteria</taxon>
        <taxon>Holosporales</taxon>
        <taxon>Holosporaceae</taxon>
        <taxon>Candidatus Bealeia</taxon>
    </lineage>
</organism>
<keyword evidence="7" id="KW-1185">Reference proteome</keyword>
<dbReference type="SUPFAM" id="SSF52540">
    <property type="entry name" value="P-loop containing nucleoside triphosphate hydrolases"/>
    <property type="match status" value="1"/>
</dbReference>
<dbReference type="InterPro" id="IPR017871">
    <property type="entry name" value="ABC_transporter-like_CS"/>
</dbReference>
<dbReference type="PROSITE" id="PS00211">
    <property type="entry name" value="ABC_TRANSPORTER_1"/>
    <property type="match status" value="1"/>
</dbReference>
<proteinExistence type="inferred from homology"/>
<dbReference type="PROSITE" id="PS50893">
    <property type="entry name" value="ABC_TRANSPORTER_2"/>
    <property type="match status" value="1"/>
</dbReference>
<dbReference type="InterPro" id="IPR003593">
    <property type="entry name" value="AAA+_ATPase"/>
</dbReference>
<dbReference type="InterPro" id="IPR050166">
    <property type="entry name" value="ABC_transporter_ATP-bind"/>
</dbReference>
<evidence type="ECO:0000256" key="3">
    <source>
        <dbReference type="ARBA" id="ARBA00022741"/>
    </source>
</evidence>
<dbReference type="RefSeq" id="WP_331256740.1">
    <property type="nucleotide sequence ID" value="NZ_CP133270.1"/>
</dbReference>
<dbReference type="Gene3D" id="3.40.50.300">
    <property type="entry name" value="P-loop containing nucleotide triphosphate hydrolases"/>
    <property type="match status" value="1"/>
</dbReference>
<dbReference type="InterPro" id="IPR018632">
    <property type="entry name" value="AAA-associated_dom_C"/>
</dbReference>
<sequence length="440" mass="49427">MANNLLTLTSISKSFGSSEMPSQVLDQIQMSIKENEFVTILGRSGCGKSTLLRIIAGLIEPNSGEILYQNKKFTRDSPRLAMVFQSHALFPWLNVLENVELGLEALGFTHAQRRRRALEAIDLIGLDGYESAYPKELSGGMRQRVGFARALVVNPDILLLDEPFSALDVLTADNIRNELMELWIEKHIPTKAIIMVSHNVAEAVELSNRLIILNHDPGRIVKEIDISLIYPRDETSQHFQTIVDDVYTTLMATAEHPASLKKGEKAKRVIGIDYRLPDVSIQMFQGLMDSLLEAPYHGKADIFALADSESLSVTDSLPLFEAIEFLGFAQISKGDIELTNSGKALCQADILERKKIFAYHLMRHVPLAKHIYHALQDTPRNRVTKEKFLREMEGLMPLDEAEENISIVIDWGRYAELFAYDSQTEILSLENPQAEEHALG</sequence>
<keyword evidence="4 6" id="KW-0067">ATP-binding</keyword>
<dbReference type="Proteomes" id="UP001330434">
    <property type="component" value="Chromosome"/>
</dbReference>
<comment type="similarity">
    <text evidence="1">Belongs to the ABC transporter superfamily.</text>
</comment>
<feature type="domain" description="ABC transporter" evidence="5">
    <location>
        <begin position="6"/>
        <end position="240"/>
    </location>
</feature>
<evidence type="ECO:0000313" key="7">
    <source>
        <dbReference type="Proteomes" id="UP001330434"/>
    </source>
</evidence>